<keyword evidence="8" id="KW-0198">Cysteine biosynthesis</keyword>
<evidence type="ECO:0000259" key="12">
    <source>
        <dbReference type="Pfam" id="PF00291"/>
    </source>
</evidence>
<keyword evidence="6 13" id="KW-0808">Transferase</keyword>
<dbReference type="EC" id="2.5.1.47" evidence="4"/>
<dbReference type="GO" id="GO:0004124">
    <property type="term" value="F:cysteine synthase activity"/>
    <property type="evidence" value="ECO:0007669"/>
    <property type="project" value="UniProtKB-EC"/>
</dbReference>
<dbReference type="AlphaFoldDB" id="A0A9D1WQG8"/>
<keyword evidence="5" id="KW-0028">Amino-acid biosynthesis</keyword>
<comment type="pathway">
    <text evidence="2">Amino-acid biosynthesis; L-cysteine biosynthesis; L-cysteine from L-serine: step 2/2.</text>
</comment>
<feature type="modified residue" description="N6-(pyridoxal phosphate)lysine" evidence="11">
    <location>
        <position position="46"/>
    </location>
</feature>
<feature type="domain" description="Tryptophan synthase beta chain-like PALP" evidence="12">
    <location>
        <begin position="8"/>
        <end position="295"/>
    </location>
</feature>
<proteinExistence type="inferred from homology"/>
<evidence type="ECO:0000256" key="2">
    <source>
        <dbReference type="ARBA" id="ARBA00004962"/>
    </source>
</evidence>
<evidence type="ECO:0000256" key="6">
    <source>
        <dbReference type="ARBA" id="ARBA00022679"/>
    </source>
</evidence>
<evidence type="ECO:0000256" key="8">
    <source>
        <dbReference type="ARBA" id="ARBA00023192"/>
    </source>
</evidence>
<dbReference type="GO" id="GO:0006535">
    <property type="term" value="P:cysteine biosynthetic process from serine"/>
    <property type="evidence" value="ECO:0007669"/>
    <property type="project" value="InterPro"/>
</dbReference>
<dbReference type="InterPro" id="IPR005856">
    <property type="entry name" value="Cys_synth"/>
</dbReference>
<name>A0A9D1WQG8_9FIRM</name>
<dbReference type="Gene3D" id="3.40.50.1100">
    <property type="match status" value="2"/>
</dbReference>
<dbReference type="InterPro" id="IPR001926">
    <property type="entry name" value="TrpB-like_PALP"/>
</dbReference>
<feature type="binding site" evidence="10">
    <location>
        <position position="76"/>
    </location>
    <ligand>
        <name>pyridoxal 5'-phosphate</name>
        <dbReference type="ChEBI" id="CHEBI:597326"/>
    </ligand>
</feature>
<comment type="cofactor">
    <cofactor evidence="1 10">
        <name>pyridoxal 5'-phosphate</name>
        <dbReference type="ChEBI" id="CHEBI:597326"/>
    </cofactor>
</comment>
<accession>A0A9D1WQG8</accession>
<dbReference type="Proteomes" id="UP000886800">
    <property type="component" value="Unassembled WGS sequence"/>
</dbReference>
<evidence type="ECO:0000256" key="5">
    <source>
        <dbReference type="ARBA" id="ARBA00022605"/>
    </source>
</evidence>
<dbReference type="InterPro" id="IPR036052">
    <property type="entry name" value="TrpB-like_PALP_sf"/>
</dbReference>
<evidence type="ECO:0000256" key="1">
    <source>
        <dbReference type="ARBA" id="ARBA00001933"/>
    </source>
</evidence>
<evidence type="ECO:0000256" key="4">
    <source>
        <dbReference type="ARBA" id="ARBA00012681"/>
    </source>
</evidence>
<dbReference type="EMBL" id="DXES01000080">
    <property type="protein sequence ID" value="HIX65349.1"/>
    <property type="molecule type" value="Genomic_DNA"/>
</dbReference>
<comment type="similarity">
    <text evidence="3">Belongs to the cysteine synthase/cystathionine beta-synthase family.</text>
</comment>
<dbReference type="SUPFAM" id="SSF53686">
    <property type="entry name" value="Tryptophan synthase beta subunit-like PLP-dependent enzymes"/>
    <property type="match status" value="1"/>
</dbReference>
<gene>
    <name evidence="13" type="primary">cysK</name>
    <name evidence="13" type="ORF">H9736_03785</name>
</gene>
<protein>
    <recommendedName>
        <fullName evidence="4">cysteine synthase</fullName>
        <ecNumber evidence="4">2.5.1.47</ecNumber>
    </recommendedName>
</protein>
<evidence type="ECO:0000256" key="11">
    <source>
        <dbReference type="PIRSR" id="PIRSR605856-51"/>
    </source>
</evidence>
<evidence type="ECO:0000256" key="3">
    <source>
        <dbReference type="ARBA" id="ARBA00007103"/>
    </source>
</evidence>
<reference evidence="13" key="1">
    <citation type="journal article" date="2021" name="PeerJ">
        <title>Extensive microbial diversity within the chicken gut microbiome revealed by metagenomics and culture.</title>
        <authorList>
            <person name="Gilroy R."/>
            <person name="Ravi A."/>
            <person name="Getino M."/>
            <person name="Pursley I."/>
            <person name="Horton D.L."/>
            <person name="Alikhan N.F."/>
            <person name="Baker D."/>
            <person name="Gharbi K."/>
            <person name="Hall N."/>
            <person name="Watson M."/>
            <person name="Adriaenssens E.M."/>
            <person name="Foster-Nyarko E."/>
            <person name="Jarju S."/>
            <person name="Secka A."/>
            <person name="Antonio M."/>
            <person name="Oren A."/>
            <person name="Chaudhuri R.R."/>
            <person name="La Ragione R."/>
            <person name="Hildebrand F."/>
            <person name="Pallen M.J."/>
        </authorList>
    </citation>
    <scope>NUCLEOTIDE SEQUENCE</scope>
    <source>
        <strain evidence="13">CHK188-5543</strain>
    </source>
</reference>
<reference evidence="13" key="2">
    <citation type="submission" date="2021-04" db="EMBL/GenBank/DDBJ databases">
        <authorList>
            <person name="Gilroy R."/>
        </authorList>
    </citation>
    <scope>NUCLEOTIDE SEQUENCE</scope>
    <source>
        <strain evidence="13">CHK188-5543</strain>
    </source>
</reference>
<evidence type="ECO:0000256" key="9">
    <source>
        <dbReference type="ARBA" id="ARBA00047931"/>
    </source>
</evidence>
<evidence type="ECO:0000256" key="10">
    <source>
        <dbReference type="PIRSR" id="PIRSR605856-50"/>
    </source>
</evidence>
<evidence type="ECO:0000313" key="14">
    <source>
        <dbReference type="Proteomes" id="UP000886800"/>
    </source>
</evidence>
<evidence type="ECO:0000256" key="7">
    <source>
        <dbReference type="ARBA" id="ARBA00022898"/>
    </source>
</evidence>
<evidence type="ECO:0000313" key="13">
    <source>
        <dbReference type="EMBL" id="HIX65349.1"/>
    </source>
</evidence>
<dbReference type="FunFam" id="3.40.50.1100:FF:000006">
    <property type="entry name" value="Cysteine synthase"/>
    <property type="match status" value="1"/>
</dbReference>
<sequence length="309" mass="32169">MYIKHDLTQLIGSTPLVELTRYNALHQLPARLVVKLESRNPLGSVKDRAAYAMILDAEARGALGPGGVVIEPTSGNTGIGLAFVCAIRGYRLVLTMPENMSLERRQLLAALGAELVLTPAAAGMQGAVEEADRLAARTPGAFLTRQFDNPANPAAHETSTAQEILRDTDGQVAVFVACFGTGGTVSGVGRALKRHNPAIQVAAVEPAESPLVTAGHAGPHGIQGIGANFLPGNLDRSAVDLFLTVSTQDARDTCRQIARTDGILAGYSAGAAICAAARLAQRPENAGKLIVALAPDSGDRYLSSGLYGE</sequence>
<keyword evidence="7 10" id="KW-0663">Pyridoxal phosphate</keyword>
<dbReference type="PANTHER" id="PTHR10314">
    <property type="entry name" value="CYSTATHIONINE BETA-SYNTHASE"/>
    <property type="match status" value="1"/>
</dbReference>
<dbReference type="CDD" id="cd01561">
    <property type="entry name" value="CBS_like"/>
    <property type="match status" value="1"/>
</dbReference>
<dbReference type="Pfam" id="PF00291">
    <property type="entry name" value="PALP"/>
    <property type="match status" value="1"/>
</dbReference>
<comment type="catalytic activity">
    <reaction evidence="9">
        <text>O-acetyl-L-serine + hydrogen sulfide = L-cysteine + acetate</text>
        <dbReference type="Rhea" id="RHEA:14829"/>
        <dbReference type="ChEBI" id="CHEBI:29919"/>
        <dbReference type="ChEBI" id="CHEBI:30089"/>
        <dbReference type="ChEBI" id="CHEBI:35235"/>
        <dbReference type="ChEBI" id="CHEBI:58340"/>
        <dbReference type="EC" id="2.5.1.47"/>
    </reaction>
</comment>
<dbReference type="InterPro" id="IPR050214">
    <property type="entry name" value="Cys_Synth/Cystath_Beta-Synth"/>
</dbReference>
<dbReference type="NCBIfam" id="TIGR01139">
    <property type="entry name" value="cysK"/>
    <property type="match status" value="1"/>
</dbReference>
<feature type="binding site" evidence="10">
    <location>
        <begin position="180"/>
        <end position="184"/>
    </location>
    <ligand>
        <name>pyridoxal 5'-phosphate</name>
        <dbReference type="ChEBI" id="CHEBI:597326"/>
    </ligand>
</feature>
<dbReference type="NCBIfam" id="TIGR01136">
    <property type="entry name" value="cysKM"/>
    <property type="match status" value="1"/>
</dbReference>
<comment type="caution">
    <text evidence="13">The sequence shown here is derived from an EMBL/GenBank/DDBJ whole genome shotgun (WGS) entry which is preliminary data.</text>
</comment>
<feature type="binding site" evidence="10">
    <location>
        <position position="268"/>
    </location>
    <ligand>
        <name>pyridoxal 5'-phosphate</name>
        <dbReference type="ChEBI" id="CHEBI:597326"/>
    </ligand>
</feature>
<dbReference type="InterPro" id="IPR005859">
    <property type="entry name" value="CysK"/>
</dbReference>
<organism evidence="13 14">
    <name type="scientific">Candidatus Anaerotruncus excrementipullorum</name>
    <dbReference type="NCBI Taxonomy" id="2838465"/>
    <lineage>
        <taxon>Bacteria</taxon>
        <taxon>Bacillati</taxon>
        <taxon>Bacillota</taxon>
        <taxon>Clostridia</taxon>
        <taxon>Eubacteriales</taxon>
        <taxon>Oscillospiraceae</taxon>
        <taxon>Anaerotruncus</taxon>
    </lineage>
</organism>